<organism evidence="1 2">
    <name type="scientific">Paenacidovorax monticola</name>
    <dbReference type="NCBI Taxonomy" id="1926868"/>
    <lineage>
        <taxon>Bacteria</taxon>
        <taxon>Pseudomonadati</taxon>
        <taxon>Pseudomonadota</taxon>
        <taxon>Betaproteobacteria</taxon>
        <taxon>Burkholderiales</taxon>
        <taxon>Comamonadaceae</taxon>
        <taxon>Paenacidovorax</taxon>
    </lineage>
</organism>
<evidence type="ECO:0000313" key="2">
    <source>
        <dbReference type="Proteomes" id="UP000516057"/>
    </source>
</evidence>
<accession>A0A7H0HBC3</accession>
<dbReference type="AlphaFoldDB" id="A0A7H0HBC3"/>
<dbReference type="Proteomes" id="UP000516057">
    <property type="component" value="Chromosome"/>
</dbReference>
<dbReference type="KEGG" id="amon:H9L24_11920"/>
<evidence type="ECO:0000313" key="1">
    <source>
        <dbReference type="EMBL" id="QNP57839.1"/>
    </source>
</evidence>
<protein>
    <submittedName>
        <fullName evidence="1">Uncharacterized protein</fullName>
    </submittedName>
</protein>
<dbReference type="EMBL" id="CP060790">
    <property type="protein sequence ID" value="QNP57839.1"/>
    <property type="molecule type" value="Genomic_DNA"/>
</dbReference>
<sequence>MARELWPALRLGAWATLHLVNTEAAVYSAPNPLRSLGGIRFKYTRQWFRIDTIQHVASFYARLLTHWPASHTAEEAPCSSP</sequence>
<reference evidence="1 2" key="1">
    <citation type="submission" date="2020-08" db="EMBL/GenBank/DDBJ databases">
        <title>Genome sequence of Acidovorax monticola KACC 19171T.</title>
        <authorList>
            <person name="Hyun D.-W."/>
            <person name="Bae J.-W."/>
        </authorList>
    </citation>
    <scope>NUCLEOTIDE SEQUENCE [LARGE SCALE GENOMIC DNA]</scope>
    <source>
        <strain evidence="1 2">KACC 19171</strain>
    </source>
</reference>
<gene>
    <name evidence="1" type="ORF">H9L24_11920</name>
</gene>
<name>A0A7H0HBC3_9BURK</name>
<keyword evidence="2" id="KW-1185">Reference proteome</keyword>
<proteinExistence type="predicted"/>
<dbReference type="RefSeq" id="WP_187734839.1">
    <property type="nucleotide sequence ID" value="NZ_CP060790.1"/>
</dbReference>